<evidence type="ECO:0000313" key="3">
    <source>
        <dbReference type="Proteomes" id="UP000663832"/>
    </source>
</evidence>
<keyword evidence="3" id="KW-1185">Reference proteome</keyword>
<dbReference type="Proteomes" id="UP000663832">
    <property type="component" value="Unassembled WGS sequence"/>
</dbReference>
<dbReference type="EMBL" id="CAJNOM010004183">
    <property type="protein sequence ID" value="CAF1653343.1"/>
    <property type="molecule type" value="Genomic_DNA"/>
</dbReference>
<evidence type="ECO:0000313" key="1">
    <source>
        <dbReference type="EMBL" id="CAF1530152.1"/>
    </source>
</evidence>
<dbReference type="AlphaFoldDB" id="A0A815VGC5"/>
<dbReference type="Proteomes" id="UP000663877">
    <property type="component" value="Unassembled WGS sequence"/>
</dbReference>
<sequence length="77" mass="8718">MSPVNASNIIATKRKVCIRFIGAFNILSTPLMLEDLTTYIEKWKTYDIHPISILENLHVQAQAGQVKCAPNLKFMDI</sequence>
<dbReference type="EMBL" id="CAJNOI010003817">
    <property type="protein sequence ID" value="CAF1530152.1"/>
    <property type="molecule type" value="Genomic_DNA"/>
</dbReference>
<organism evidence="1 4">
    <name type="scientific">Adineta steineri</name>
    <dbReference type="NCBI Taxonomy" id="433720"/>
    <lineage>
        <taxon>Eukaryota</taxon>
        <taxon>Metazoa</taxon>
        <taxon>Spiralia</taxon>
        <taxon>Gnathifera</taxon>
        <taxon>Rotifera</taxon>
        <taxon>Eurotatoria</taxon>
        <taxon>Bdelloidea</taxon>
        <taxon>Adinetida</taxon>
        <taxon>Adinetidae</taxon>
        <taxon>Adineta</taxon>
    </lineage>
</organism>
<evidence type="ECO:0000313" key="2">
    <source>
        <dbReference type="EMBL" id="CAF1653343.1"/>
    </source>
</evidence>
<comment type="caution">
    <text evidence="1">The sequence shown here is derived from an EMBL/GenBank/DDBJ whole genome shotgun (WGS) entry which is preliminary data.</text>
</comment>
<gene>
    <name evidence="1" type="ORF">BJG266_LOCUS44851</name>
    <name evidence="2" type="ORF">QVE165_LOCUS61825</name>
</gene>
<name>A0A815VGC5_9BILA</name>
<reference evidence="1" key="1">
    <citation type="submission" date="2021-02" db="EMBL/GenBank/DDBJ databases">
        <authorList>
            <person name="Nowell W R."/>
        </authorList>
    </citation>
    <scope>NUCLEOTIDE SEQUENCE</scope>
</reference>
<protein>
    <submittedName>
        <fullName evidence="1">Uncharacterized protein</fullName>
    </submittedName>
</protein>
<evidence type="ECO:0000313" key="4">
    <source>
        <dbReference type="Proteomes" id="UP000663877"/>
    </source>
</evidence>
<accession>A0A815VGC5</accession>
<proteinExistence type="predicted"/>